<reference evidence="1" key="1">
    <citation type="submission" date="2022-03" db="EMBL/GenBank/DDBJ databases">
        <authorList>
            <person name="Brunel B."/>
        </authorList>
    </citation>
    <scope>NUCLEOTIDE SEQUENCE</scope>
    <source>
        <strain evidence="1">STM4922sample</strain>
    </source>
</reference>
<organism evidence="1 2">
    <name type="scientific">Mesorhizobium ventifaucium</name>
    <dbReference type="NCBI Taxonomy" id="666020"/>
    <lineage>
        <taxon>Bacteria</taxon>
        <taxon>Pseudomonadati</taxon>
        <taxon>Pseudomonadota</taxon>
        <taxon>Alphaproteobacteria</taxon>
        <taxon>Hyphomicrobiales</taxon>
        <taxon>Phyllobacteriaceae</taxon>
        <taxon>Mesorhizobium</taxon>
    </lineage>
</organism>
<dbReference type="EMBL" id="CAKXZS010000034">
    <property type="protein sequence ID" value="CAH2405562.1"/>
    <property type="molecule type" value="Genomic_DNA"/>
</dbReference>
<keyword evidence="2" id="KW-1185">Reference proteome</keyword>
<protein>
    <submittedName>
        <fullName evidence="1">Uncharacterized protein</fullName>
    </submittedName>
</protein>
<dbReference type="RefSeq" id="WP_254027295.1">
    <property type="nucleotide sequence ID" value="NZ_CAKXZS010000034.1"/>
</dbReference>
<gene>
    <name evidence="1" type="ORF">MES4922_40310</name>
</gene>
<evidence type="ECO:0000313" key="2">
    <source>
        <dbReference type="Proteomes" id="UP001152604"/>
    </source>
</evidence>
<accession>A0ABM9E8R7</accession>
<comment type="caution">
    <text evidence="1">The sequence shown here is derived from an EMBL/GenBank/DDBJ whole genome shotgun (WGS) entry which is preliminary data.</text>
</comment>
<dbReference type="Proteomes" id="UP001152604">
    <property type="component" value="Unassembled WGS sequence"/>
</dbReference>
<sequence>MPLQNRVDPFGAIHAVPERGLFMGNRGIIHDPETKTLLKKRWALQAWIICVCEFRDVRREPMGRNRQSDDQSGGKQSGGKAGWTELFFLDELTALAAGHRPCFFCRRERAKDFVRRFGIAFGIAEPRAPQVDKRLHTERLASGGQAPVLSTGDLAELPDGAMVADGGNAYAMRGGKALRWSFAGYGGGVGVDPVGFGGFAGRRIRLLTPATTVAVLRQGYEPVWHPSAET</sequence>
<evidence type="ECO:0000313" key="1">
    <source>
        <dbReference type="EMBL" id="CAH2405562.1"/>
    </source>
</evidence>
<name>A0ABM9E8R7_9HYPH</name>
<proteinExistence type="predicted"/>